<evidence type="ECO:0000313" key="1">
    <source>
        <dbReference type="EMBL" id="KAI4387539.1"/>
    </source>
</evidence>
<evidence type="ECO:0000313" key="2">
    <source>
        <dbReference type="Proteomes" id="UP001057402"/>
    </source>
</evidence>
<keyword evidence="2" id="KW-1185">Reference proteome</keyword>
<sequence length="307" mass="33811">MACRESSRNANNCRRSSSDELDVFEATRYFSGYGDGVLASSNPDSRCLDVQNTGGRSLSRVGKEARHPSSRVTRKSLDIPMTRPYVLMQNGVDVVRAGRERGSEGRRMLRQPSSPSGKIVSFMKSLFNPSSSAGVIRAKEVKKTAMGLSLKDRDEINPGGWQRRRRSSISHFWTSSAVADSKSLPSIKRTVTSFSYVHSVSRTPPRSNTADTPRDDSASLPNHSQDALSRSERNKAMEEFAKWKVSCSVKGASNRSIAMDHDDDGNESDSSSDLFELPVYDCARLENNRRSSMSTVSAASAFAKLHV</sequence>
<reference evidence="2" key="1">
    <citation type="journal article" date="2023" name="Front. Plant Sci.">
        <title>Chromosomal-level genome assembly of Melastoma candidum provides insights into trichome evolution.</title>
        <authorList>
            <person name="Zhong Y."/>
            <person name="Wu W."/>
            <person name="Sun C."/>
            <person name="Zou P."/>
            <person name="Liu Y."/>
            <person name="Dai S."/>
            <person name="Zhou R."/>
        </authorList>
    </citation>
    <scope>NUCLEOTIDE SEQUENCE [LARGE SCALE GENOMIC DNA]</scope>
</reference>
<gene>
    <name evidence="1" type="ORF">MLD38_005365</name>
</gene>
<accession>A0ACB9S8Q4</accession>
<protein>
    <submittedName>
        <fullName evidence="1">Uncharacterized protein</fullName>
    </submittedName>
</protein>
<organism evidence="1 2">
    <name type="scientific">Melastoma candidum</name>
    <dbReference type="NCBI Taxonomy" id="119954"/>
    <lineage>
        <taxon>Eukaryota</taxon>
        <taxon>Viridiplantae</taxon>
        <taxon>Streptophyta</taxon>
        <taxon>Embryophyta</taxon>
        <taxon>Tracheophyta</taxon>
        <taxon>Spermatophyta</taxon>
        <taxon>Magnoliopsida</taxon>
        <taxon>eudicotyledons</taxon>
        <taxon>Gunneridae</taxon>
        <taxon>Pentapetalae</taxon>
        <taxon>rosids</taxon>
        <taxon>malvids</taxon>
        <taxon>Myrtales</taxon>
        <taxon>Melastomataceae</taxon>
        <taxon>Melastomatoideae</taxon>
        <taxon>Melastomateae</taxon>
        <taxon>Melastoma</taxon>
    </lineage>
</organism>
<dbReference type="EMBL" id="CM042881">
    <property type="protein sequence ID" value="KAI4387539.1"/>
    <property type="molecule type" value="Genomic_DNA"/>
</dbReference>
<name>A0ACB9S8Q4_9MYRT</name>
<proteinExistence type="predicted"/>
<dbReference type="Proteomes" id="UP001057402">
    <property type="component" value="Chromosome 2"/>
</dbReference>
<comment type="caution">
    <text evidence="1">The sequence shown here is derived from an EMBL/GenBank/DDBJ whole genome shotgun (WGS) entry which is preliminary data.</text>
</comment>